<evidence type="ECO:0000313" key="2">
    <source>
        <dbReference type="EMBL" id="MBN3545493.1"/>
    </source>
</evidence>
<dbReference type="RefSeq" id="WP_205724019.1">
    <property type="nucleotide sequence ID" value="NZ_BMCE01000002.1"/>
</dbReference>
<evidence type="ECO:0000256" key="1">
    <source>
        <dbReference type="SAM" id="MobiDB-lite"/>
    </source>
</evidence>
<gene>
    <name evidence="2" type="ORF">JYA64_09310</name>
</gene>
<name>A0ABS2ZBB2_9BACL</name>
<evidence type="ECO:0000313" key="3">
    <source>
        <dbReference type="Proteomes" id="UP001319060"/>
    </source>
</evidence>
<reference evidence="2 3" key="1">
    <citation type="submission" date="2021-01" db="EMBL/GenBank/DDBJ databases">
        <title>Genome Sequencing of Type Strains.</title>
        <authorList>
            <person name="Lemaire J.F."/>
            <person name="Inderbitzin P."/>
            <person name="Collins S.B."/>
            <person name="Wespe N."/>
            <person name="Knight-Connoni V."/>
        </authorList>
    </citation>
    <scope>NUCLEOTIDE SEQUENCE [LARGE SCALE GENOMIC DNA]</scope>
    <source>
        <strain evidence="2 3">DSM 14730</strain>
    </source>
</reference>
<feature type="region of interest" description="Disordered" evidence="1">
    <location>
        <begin position="20"/>
        <end position="39"/>
    </location>
</feature>
<dbReference type="EMBL" id="JAFHKS010000043">
    <property type="protein sequence ID" value="MBN3545493.1"/>
    <property type="molecule type" value="Genomic_DNA"/>
</dbReference>
<organism evidence="2 3">
    <name type="scientific">Fictibacillus barbaricus</name>
    <dbReference type="NCBI Taxonomy" id="182136"/>
    <lineage>
        <taxon>Bacteria</taxon>
        <taxon>Bacillati</taxon>
        <taxon>Bacillota</taxon>
        <taxon>Bacilli</taxon>
        <taxon>Bacillales</taxon>
        <taxon>Fictibacillaceae</taxon>
        <taxon>Fictibacillus</taxon>
    </lineage>
</organism>
<proteinExistence type="predicted"/>
<dbReference type="Proteomes" id="UP001319060">
    <property type="component" value="Unassembled WGS sequence"/>
</dbReference>
<sequence>MDRLAIIFALFLGLIIDGTNASAKNGNSQENPQTYKANKEDIKKPKDEKAIHPFHVNVPEAELIDLRRRINATR</sequence>
<feature type="compositionally biased region" description="Polar residues" evidence="1">
    <location>
        <begin position="20"/>
        <end position="36"/>
    </location>
</feature>
<protein>
    <submittedName>
        <fullName evidence="2">Uncharacterized protein</fullName>
    </submittedName>
</protein>
<keyword evidence="3" id="KW-1185">Reference proteome</keyword>
<comment type="caution">
    <text evidence="2">The sequence shown here is derived from an EMBL/GenBank/DDBJ whole genome shotgun (WGS) entry which is preliminary data.</text>
</comment>
<accession>A0ABS2ZBB2</accession>